<reference evidence="1" key="1">
    <citation type="submission" date="2023-10" db="EMBL/GenBank/DDBJ databases">
        <authorList>
            <person name="Chen Y."/>
            <person name="Shah S."/>
            <person name="Dougan E. K."/>
            <person name="Thang M."/>
            <person name="Chan C."/>
        </authorList>
    </citation>
    <scope>NUCLEOTIDE SEQUENCE [LARGE SCALE GENOMIC DNA]</scope>
</reference>
<evidence type="ECO:0000313" key="1">
    <source>
        <dbReference type="EMBL" id="CAK0824887.1"/>
    </source>
</evidence>
<feature type="non-terminal residue" evidence="1">
    <location>
        <position position="1"/>
    </location>
</feature>
<evidence type="ECO:0000313" key="2">
    <source>
        <dbReference type="Proteomes" id="UP001189429"/>
    </source>
</evidence>
<dbReference type="Proteomes" id="UP001189429">
    <property type="component" value="Unassembled WGS sequence"/>
</dbReference>
<keyword evidence="2" id="KW-1185">Reference proteome</keyword>
<protein>
    <submittedName>
        <fullName evidence="1">Uncharacterized protein</fullName>
    </submittedName>
</protein>
<gene>
    <name evidence="1" type="ORF">PCOR1329_LOCUS25161</name>
</gene>
<comment type="caution">
    <text evidence="1">The sequence shown here is derived from an EMBL/GenBank/DDBJ whole genome shotgun (WGS) entry which is preliminary data.</text>
</comment>
<name>A0ABN9RZR8_9DINO</name>
<sequence length="125" mass="13839">GKNEEVQRVFLAMKRLDKARENSSPAEFEDWCVTCRASEMQTKQGGAPQSRLAFNFDGHCPVGLSVVQEQELAEKKYHPQEINTADGYTWVTANRVIRLALRSTGLTKPPGKAPVGGLAYAMRNS</sequence>
<dbReference type="EMBL" id="CAUYUJ010008771">
    <property type="protein sequence ID" value="CAK0824887.1"/>
    <property type="molecule type" value="Genomic_DNA"/>
</dbReference>
<organism evidence="1 2">
    <name type="scientific">Prorocentrum cordatum</name>
    <dbReference type="NCBI Taxonomy" id="2364126"/>
    <lineage>
        <taxon>Eukaryota</taxon>
        <taxon>Sar</taxon>
        <taxon>Alveolata</taxon>
        <taxon>Dinophyceae</taxon>
        <taxon>Prorocentrales</taxon>
        <taxon>Prorocentraceae</taxon>
        <taxon>Prorocentrum</taxon>
    </lineage>
</organism>
<proteinExistence type="predicted"/>
<accession>A0ABN9RZR8</accession>